<organism evidence="3 4">
    <name type="scientific">Oculimacula yallundae</name>
    <dbReference type="NCBI Taxonomy" id="86028"/>
    <lineage>
        <taxon>Eukaryota</taxon>
        <taxon>Fungi</taxon>
        <taxon>Dikarya</taxon>
        <taxon>Ascomycota</taxon>
        <taxon>Pezizomycotina</taxon>
        <taxon>Leotiomycetes</taxon>
        <taxon>Helotiales</taxon>
        <taxon>Ploettnerulaceae</taxon>
        <taxon>Oculimacula</taxon>
    </lineage>
</organism>
<gene>
    <name evidence="3" type="ORF">VTL71DRAFT_13640</name>
</gene>
<keyword evidence="1" id="KW-0175">Coiled coil</keyword>
<proteinExistence type="predicted"/>
<evidence type="ECO:0000313" key="4">
    <source>
        <dbReference type="Proteomes" id="UP001595075"/>
    </source>
</evidence>
<evidence type="ECO:0000256" key="2">
    <source>
        <dbReference type="SAM" id="MobiDB-lite"/>
    </source>
</evidence>
<feature type="region of interest" description="Disordered" evidence="2">
    <location>
        <begin position="1"/>
        <end position="123"/>
    </location>
</feature>
<dbReference type="EMBL" id="JAZHXI010000006">
    <property type="protein sequence ID" value="KAL2070614.1"/>
    <property type="molecule type" value="Genomic_DNA"/>
</dbReference>
<dbReference type="Proteomes" id="UP001595075">
    <property type="component" value="Unassembled WGS sequence"/>
</dbReference>
<evidence type="ECO:0000256" key="1">
    <source>
        <dbReference type="SAM" id="Coils"/>
    </source>
</evidence>
<keyword evidence="4" id="KW-1185">Reference proteome</keyword>
<feature type="compositionally biased region" description="Low complexity" evidence="2">
    <location>
        <begin position="110"/>
        <end position="120"/>
    </location>
</feature>
<name>A0ABR4CL08_9HELO</name>
<feature type="compositionally biased region" description="Basic and acidic residues" evidence="2">
    <location>
        <begin position="90"/>
        <end position="101"/>
    </location>
</feature>
<sequence>MGGPAAKHARGRDEAAVAPTKATPAIESASDKATIDDSVSIPATPIASRVESSSPLSSAPDSSPSPESSSSESAMVFNSEDMHALSFDEYIDKANRGRPSADSDDDSGTDDSPPNTSSTTLRRKLLAARKVNPTPIRAADTVNHTKSLSKDASFTSGSVAVSDTKQPGLSFAANDASPPSQAAGSVAATEAEQLDIVSAVDELLSRNPELLNSHSKAEVIEMIIRSNVIGADFDIDDVKTHHFDYAQIDRLAEAILARSTLAVSDVDMENGAGFKGLGAESMVDYENTNTANVDPIIEQQNYVLSLRNTLLDRLNACLPLSTAEALGFFELDKERAFRDKADEFKFSQYSNERPSADDVELSAALREFDREEHTLHLLKEQAKNIKAANDAANGKDTQEEIHRRNMAFLAQDDLPIPTMLFGGEDYVDRYSNDEDMAKIGHMLKKDGPLMANYTAKKEQKRKADAEEDARMAAARKFVGTHYMQRFADMNAARDANGNAPA</sequence>
<reference evidence="3 4" key="1">
    <citation type="journal article" date="2024" name="Commun. Biol.">
        <title>Comparative genomic analysis of thermophilic fungi reveals convergent evolutionary adaptations and gene losses.</title>
        <authorList>
            <person name="Steindorff A.S."/>
            <person name="Aguilar-Pontes M.V."/>
            <person name="Robinson A.J."/>
            <person name="Andreopoulos B."/>
            <person name="LaButti K."/>
            <person name="Kuo A."/>
            <person name="Mondo S."/>
            <person name="Riley R."/>
            <person name="Otillar R."/>
            <person name="Haridas S."/>
            <person name="Lipzen A."/>
            <person name="Grimwood J."/>
            <person name="Schmutz J."/>
            <person name="Clum A."/>
            <person name="Reid I.D."/>
            <person name="Moisan M.C."/>
            <person name="Butler G."/>
            <person name="Nguyen T.T.M."/>
            <person name="Dewar K."/>
            <person name="Conant G."/>
            <person name="Drula E."/>
            <person name="Henrissat B."/>
            <person name="Hansel C."/>
            <person name="Singer S."/>
            <person name="Hutchinson M.I."/>
            <person name="de Vries R.P."/>
            <person name="Natvig D.O."/>
            <person name="Powell A.J."/>
            <person name="Tsang A."/>
            <person name="Grigoriev I.V."/>
        </authorList>
    </citation>
    <scope>NUCLEOTIDE SEQUENCE [LARGE SCALE GENOMIC DNA]</scope>
    <source>
        <strain evidence="3 4">CBS 494.80</strain>
    </source>
</reference>
<protein>
    <submittedName>
        <fullName evidence="3">Uncharacterized protein</fullName>
    </submittedName>
</protein>
<comment type="caution">
    <text evidence="3">The sequence shown here is derived from an EMBL/GenBank/DDBJ whole genome shotgun (WGS) entry which is preliminary data.</text>
</comment>
<feature type="coiled-coil region" evidence="1">
    <location>
        <begin position="361"/>
        <end position="395"/>
    </location>
</feature>
<evidence type="ECO:0000313" key="3">
    <source>
        <dbReference type="EMBL" id="KAL2070614.1"/>
    </source>
</evidence>
<accession>A0ABR4CL08</accession>
<feature type="compositionally biased region" description="Low complexity" evidence="2">
    <location>
        <begin position="47"/>
        <end position="74"/>
    </location>
</feature>